<dbReference type="Proteomes" id="UP000694569">
    <property type="component" value="Unplaced"/>
</dbReference>
<evidence type="ECO:0000313" key="2">
    <source>
        <dbReference type="Ensembl" id="ENSLLEP00000030222.1"/>
    </source>
</evidence>
<proteinExistence type="predicted"/>
<dbReference type="AlphaFoldDB" id="A0A8C5PZ87"/>
<evidence type="ECO:0008006" key="4">
    <source>
        <dbReference type="Google" id="ProtNLM"/>
    </source>
</evidence>
<organism evidence="2 3">
    <name type="scientific">Leptobrachium leishanense</name>
    <name type="common">Leishan spiny toad</name>
    <dbReference type="NCBI Taxonomy" id="445787"/>
    <lineage>
        <taxon>Eukaryota</taxon>
        <taxon>Metazoa</taxon>
        <taxon>Chordata</taxon>
        <taxon>Craniata</taxon>
        <taxon>Vertebrata</taxon>
        <taxon>Euteleostomi</taxon>
        <taxon>Amphibia</taxon>
        <taxon>Batrachia</taxon>
        <taxon>Anura</taxon>
        <taxon>Pelobatoidea</taxon>
        <taxon>Megophryidae</taxon>
        <taxon>Leptobrachium</taxon>
    </lineage>
</organism>
<accession>A0A8C5PZ87</accession>
<evidence type="ECO:0000313" key="3">
    <source>
        <dbReference type="Proteomes" id="UP000694569"/>
    </source>
</evidence>
<dbReference type="InterPro" id="IPR001305">
    <property type="entry name" value="HSP_DnaJ_Cys-rich_dom"/>
</dbReference>
<keyword evidence="3" id="KW-1185">Reference proteome</keyword>
<reference evidence="2" key="1">
    <citation type="submission" date="2025-08" db="UniProtKB">
        <authorList>
            <consortium name="Ensembl"/>
        </authorList>
    </citation>
    <scope>IDENTIFICATION</scope>
</reference>
<dbReference type="CDD" id="cd10719">
    <property type="entry name" value="DnaJ_zf"/>
    <property type="match status" value="1"/>
</dbReference>
<dbReference type="InterPro" id="IPR052789">
    <property type="entry name" value="SSUH2_homolog"/>
</dbReference>
<feature type="region of interest" description="Disordered" evidence="1">
    <location>
        <begin position="1"/>
        <end position="26"/>
    </location>
</feature>
<dbReference type="GO" id="GO:0051082">
    <property type="term" value="F:unfolded protein binding"/>
    <property type="evidence" value="ECO:0007669"/>
    <property type="project" value="InterPro"/>
</dbReference>
<sequence>MGGSDPVTDNERNVYCPPPPSPQFNIPPWEVQRVTPAHSEPPSLTHSSVQDLLALSWHSHARSCTEEPERLHKPIMDPSNCGPPPELAFQPGYPMMNPVNPNPVYGQPQYPPTNVMPVMAPVYYPTVNNAAAVGPPVYPAGAPGAPPFMGNVPGYEGIATGDNGGKFLPPPPDMLPGPAPVPAPGETTWQIPSISNEDAKEALLEYANGECCYGNSPVEEMQIQSLKPFNTYRYRLETFTESRACDWTTTPFTGQNVDSANNGPAPLPWHVPVNNPALFKDEQLKMPVPHTSSIKPCPLCNGVGKTVCQKCHGSRGECKRCNGKGQNSSNETCDQCGGDGKENCKTCNNSNIQKCPTCNGKGQVVSFIELTVTWKNNLSEFIPDPRSEFPISKFEKVNGEKVFCDENMMVPPLVSFPEPSINHASQNCVQEHRTKYFATCRVLKQKQSIEWLPLTKVDYTWKGKPYNYFVYGKEKKVHTDKYAQTCCCVIL</sequence>
<dbReference type="PANTHER" id="PTHR48465">
    <property type="entry name" value="PROTEIN SSUH2 HOMOLOG"/>
    <property type="match status" value="1"/>
</dbReference>
<dbReference type="GeneTree" id="ENSGT00940000163873"/>
<dbReference type="OrthoDB" id="3355217at2759"/>
<dbReference type="PANTHER" id="PTHR48465:SF1">
    <property type="entry name" value="PROTEIN SSUH2 HOMOLOG"/>
    <property type="match status" value="1"/>
</dbReference>
<name>A0A8C5PZ87_9ANUR</name>
<dbReference type="GO" id="GO:0031072">
    <property type="term" value="F:heat shock protein binding"/>
    <property type="evidence" value="ECO:0007669"/>
    <property type="project" value="InterPro"/>
</dbReference>
<dbReference type="Ensembl" id="ENSLLET00000031386.1">
    <property type="protein sequence ID" value="ENSLLEP00000030222.1"/>
    <property type="gene ID" value="ENSLLEG00000019153.1"/>
</dbReference>
<reference evidence="2" key="2">
    <citation type="submission" date="2025-09" db="UniProtKB">
        <authorList>
            <consortium name="Ensembl"/>
        </authorList>
    </citation>
    <scope>IDENTIFICATION</scope>
</reference>
<evidence type="ECO:0000256" key="1">
    <source>
        <dbReference type="SAM" id="MobiDB-lite"/>
    </source>
</evidence>
<protein>
    <recommendedName>
        <fullName evidence="4">Protein SSUH2 homolog</fullName>
    </recommendedName>
</protein>